<name>A0A9W8UK75_AKAMU</name>
<dbReference type="RefSeq" id="XP_056051464.1">
    <property type="nucleotide sequence ID" value="XM_056194536.1"/>
</dbReference>
<dbReference type="GeneID" id="80890147"/>
<gene>
    <name evidence="1" type="ORF">LMH87_002988</name>
</gene>
<dbReference type="EMBL" id="JAJHUN010000010">
    <property type="protein sequence ID" value="KAJ4148523.1"/>
    <property type="molecule type" value="Genomic_DNA"/>
</dbReference>
<evidence type="ECO:0000313" key="1">
    <source>
        <dbReference type="EMBL" id="KAJ4148523.1"/>
    </source>
</evidence>
<dbReference type="AlphaFoldDB" id="A0A9W8UK75"/>
<sequence length="286" mass="32584">MTSVQEWKKEKYANTSDIDHRQAIDALASLLENKTSPAETAKAITAAYEPRSKLNEKIENFWVLYMCEAIRHFGDAAARERLVDLLGEISRLPDVKDADGSVQSDPGDAVFWRDMPRWAYDFKEYGLHYGVSADFADYEIDDYYAQALPLLNATRFGAAVLSRGEVACRLPAAADLFLEEGIEEPYDETRRASREWQVLLPPAATWLLVTGSTFYRLCHGGKGQGALEGETRPERKKWDGRVWSPERWALWKERLQTLADRDDISDECRGFAAQARKKMEELEAQH</sequence>
<evidence type="ECO:0000313" key="2">
    <source>
        <dbReference type="Proteomes" id="UP001144673"/>
    </source>
</evidence>
<dbReference type="Proteomes" id="UP001144673">
    <property type="component" value="Chromosome 3"/>
</dbReference>
<dbReference type="InterPro" id="IPR053204">
    <property type="entry name" value="Oxopyrrolidines_Biosynth-assoc"/>
</dbReference>
<proteinExistence type="predicted"/>
<comment type="caution">
    <text evidence="1">The sequence shown here is derived from an EMBL/GenBank/DDBJ whole genome shotgun (WGS) entry which is preliminary data.</text>
</comment>
<reference evidence="1" key="1">
    <citation type="journal article" date="2023" name="Access Microbiol">
        <title>De-novo genome assembly for Akanthomyces muscarius, a biocontrol agent of insect agricultural pests.</title>
        <authorList>
            <person name="Erdos Z."/>
            <person name="Studholme D.J."/>
            <person name="Raymond B."/>
            <person name="Sharma M."/>
        </authorList>
    </citation>
    <scope>NUCLEOTIDE SEQUENCE</scope>
    <source>
        <strain evidence="1">Ve6</strain>
    </source>
</reference>
<dbReference type="KEGG" id="amus:LMH87_002988"/>
<accession>A0A9W8UK75</accession>
<organism evidence="1 2">
    <name type="scientific">Akanthomyces muscarius</name>
    <name type="common">Entomopathogenic fungus</name>
    <name type="synonym">Lecanicillium muscarium</name>
    <dbReference type="NCBI Taxonomy" id="2231603"/>
    <lineage>
        <taxon>Eukaryota</taxon>
        <taxon>Fungi</taxon>
        <taxon>Dikarya</taxon>
        <taxon>Ascomycota</taxon>
        <taxon>Pezizomycotina</taxon>
        <taxon>Sordariomycetes</taxon>
        <taxon>Hypocreomycetidae</taxon>
        <taxon>Hypocreales</taxon>
        <taxon>Cordycipitaceae</taxon>
        <taxon>Akanthomyces</taxon>
    </lineage>
</organism>
<dbReference type="PANTHER" id="PTHR38797:SF4">
    <property type="entry name" value="NUCLEAR PORE COMPLEX PROTEIN NUP85"/>
    <property type="match status" value="1"/>
</dbReference>
<dbReference type="Pfam" id="PF12311">
    <property type="entry name" value="DUF3632"/>
    <property type="match status" value="1"/>
</dbReference>
<protein>
    <submittedName>
        <fullName evidence="1">Uncharacterized protein</fullName>
    </submittedName>
</protein>
<dbReference type="InterPro" id="IPR022085">
    <property type="entry name" value="OpdG"/>
</dbReference>
<dbReference type="PANTHER" id="PTHR38797">
    <property type="entry name" value="NUCLEAR PORE COMPLEX PROTEIN NUP85-RELATED"/>
    <property type="match status" value="1"/>
</dbReference>
<keyword evidence="2" id="KW-1185">Reference proteome</keyword>